<evidence type="ECO:0008006" key="3">
    <source>
        <dbReference type="Google" id="ProtNLM"/>
    </source>
</evidence>
<evidence type="ECO:0000313" key="2">
    <source>
        <dbReference type="Proteomes" id="UP001143307"/>
    </source>
</evidence>
<protein>
    <recommendedName>
        <fullName evidence="3">HPr kinase</fullName>
    </recommendedName>
</protein>
<name>A0ABT3SZA5_9GAMM</name>
<reference evidence="1" key="1">
    <citation type="submission" date="2019-02" db="EMBL/GenBank/DDBJ databases">
        <authorList>
            <person name="Li S.-H."/>
        </authorList>
    </citation>
    <scope>NUCLEOTIDE SEQUENCE</scope>
    <source>
        <strain evidence="1">IMCC8485</strain>
    </source>
</reference>
<dbReference type="RefSeq" id="WP_279253973.1">
    <property type="nucleotide sequence ID" value="NZ_SHNP01000007.1"/>
</dbReference>
<comment type="caution">
    <text evidence="1">The sequence shown here is derived from an EMBL/GenBank/DDBJ whole genome shotgun (WGS) entry which is preliminary data.</text>
</comment>
<dbReference type="Gene3D" id="3.40.50.300">
    <property type="entry name" value="P-loop containing nucleotide triphosphate hydrolases"/>
    <property type="match status" value="1"/>
</dbReference>
<dbReference type="SUPFAM" id="SSF53795">
    <property type="entry name" value="PEP carboxykinase-like"/>
    <property type="match status" value="1"/>
</dbReference>
<keyword evidence="2" id="KW-1185">Reference proteome</keyword>
<dbReference type="EMBL" id="SHNP01000007">
    <property type="protein sequence ID" value="MCX2975336.1"/>
    <property type="molecule type" value="Genomic_DNA"/>
</dbReference>
<gene>
    <name evidence="1" type="ORF">EYC87_17280</name>
</gene>
<evidence type="ECO:0000313" key="1">
    <source>
        <dbReference type="EMBL" id="MCX2975336.1"/>
    </source>
</evidence>
<organism evidence="1 2">
    <name type="scientific">Candidatus Seongchinamella marina</name>
    <dbReference type="NCBI Taxonomy" id="2518990"/>
    <lineage>
        <taxon>Bacteria</taxon>
        <taxon>Pseudomonadati</taxon>
        <taxon>Pseudomonadota</taxon>
        <taxon>Gammaproteobacteria</taxon>
        <taxon>Cellvibrionales</taxon>
        <taxon>Halieaceae</taxon>
        <taxon>Seongchinamella</taxon>
    </lineage>
</organism>
<dbReference type="InterPro" id="IPR027417">
    <property type="entry name" value="P-loop_NTPase"/>
</dbReference>
<dbReference type="Proteomes" id="UP001143307">
    <property type="component" value="Unassembled WGS sequence"/>
</dbReference>
<sequence length="275" mass="29966">MRIINQWQNPDGSTWLVIRKSAEGFELEFPHLAQFSLDDEGDVIRKTQLEDGCEATLDHLYLNQVLPLALSLQNELVLHASAVNINGQAAVFCGSSGMGKSSIAAAFATAGYPFLTDDGLLIEPSGGDYLAVPSHPFIRLWDDSRDSLVPGEVGSLPTPVWTEKSRLLAGEQLPFCDQKVTVGRVYFLQDEGVDSLTISPLLGADALMALVRNSFFLDISDRCGVSKHFHGAGDLVRKPLFYHLDYPRAYGELPGLVDGVLEHMEMPGFASVEGS</sequence>
<accession>A0ABT3SZA5</accession>
<proteinExistence type="predicted"/>